<dbReference type="SUPFAM" id="SSF63411">
    <property type="entry name" value="LuxS/MPP-like metallohydrolase"/>
    <property type="match status" value="4"/>
</dbReference>
<dbReference type="GO" id="GO:0006508">
    <property type="term" value="P:proteolysis"/>
    <property type="evidence" value="ECO:0007669"/>
    <property type="project" value="UniProtKB-KW"/>
</dbReference>
<name>A0A9X1L1J2_9BACT</name>
<dbReference type="Pfam" id="PF05193">
    <property type="entry name" value="Peptidase_M16_C"/>
    <property type="match status" value="2"/>
</dbReference>
<feature type="domain" description="Peptidase M16 C-terminal" evidence="11">
    <location>
        <begin position="209"/>
        <end position="390"/>
    </location>
</feature>
<dbReference type="Pfam" id="PF00675">
    <property type="entry name" value="Peptidase_M16"/>
    <property type="match status" value="1"/>
</dbReference>
<organism evidence="12 13">
    <name type="scientific">Fulvivirga sedimenti</name>
    <dbReference type="NCBI Taxonomy" id="2879465"/>
    <lineage>
        <taxon>Bacteria</taxon>
        <taxon>Pseudomonadati</taxon>
        <taxon>Bacteroidota</taxon>
        <taxon>Cytophagia</taxon>
        <taxon>Cytophagales</taxon>
        <taxon>Fulvivirgaceae</taxon>
        <taxon>Fulvivirga</taxon>
    </lineage>
</organism>
<evidence type="ECO:0000256" key="4">
    <source>
        <dbReference type="ARBA" id="ARBA00022723"/>
    </source>
</evidence>
<keyword evidence="6" id="KW-0862">Zinc</keyword>
<dbReference type="InterPro" id="IPR050626">
    <property type="entry name" value="Peptidase_M16"/>
</dbReference>
<dbReference type="EMBL" id="JAIXNE010000005">
    <property type="protein sequence ID" value="MCA6078287.1"/>
    <property type="molecule type" value="Genomic_DNA"/>
</dbReference>
<evidence type="ECO:0000256" key="3">
    <source>
        <dbReference type="ARBA" id="ARBA00022670"/>
    </source>
</evidence>
<dbReference type="PROSITE" id="PS00143">
    <property type="entry name" value="INSULINASE"/>
    <property type="match status" value="1"/>
</dbReference>
<evidence type="ECO:0000313" key="13">
    <source>
        <dbReference type="Proteomes" id="UP001139409"/>
    </source>
</evidence>
<keyword evidence="5" id="KW-0378">Hydrolase</keyword>
<sequence>MKKVIWIAVWLLFPAFLYAQENQIQGKINQEIPIDPDVKVGVLENGLTYYIRHNEKPEDKVELRLVVNVGSMMEDEDQQGLAHFMEHMAFNGTRNFEKNELVSYLQSVGVKFGADLNAYTSFDETVYILPIPSDDEEILNKGLLVLEDWASNVLLTDEEIDKERGVVIEEWRLGQGANQRMRDEWFPVMFKDSRYAERLPIGKKEVLENFDYETLRKFYRDWYRPDLMAIVAVGDIDVNEMEKMIKERFGKLKNPENPRPKQLFDVPDHPETFVSVVTDKEAQFTQIQLVYKQDLEKTETVGDFRRDAVYSLYNGMLNQRLSELQESADPPFLFASSSYGNMVRTKSSYSSFAVVGENGIEKGLKTLVRENERVKKYGFTQGELDRYKKTVLNRYEVAFKEKDKTESGRYASEYIRNFLSDEPIPGIGYEYEFYEAVLPSITLEEVNGLAANWITDENRVVVIMGPDKEGLTMPGTNDILEILNEAQSEEITPYEDKELATTFIDTMPTPGKITASKELEEVEATELTLSNGMKVILKSTDFKNDEIVIRGFSMGGRSLYSEEDDLEASNAGEIVAESGVREFSPSDIEKMLSGKSVFVGAFIGTYNEGMSGSTTPEDLETALQLMHLYFTAPRKDADAFSSFVNKNKMLMQNLMASPQFFYSDKLSRILSQNHPRGGYFPTVAEMESIDFDRSFEIYTERFANAGDFTFFFVGNFDIEQIKPMLELYLGSLPGSASTESYKDLGIRPPAGPLKEEIKKGTDPKSTVTMIYTGPAAYDLDESYYLSSLGEVLSNKLIEILREEKGGVYGVGANGSMTKIPYENYTFRIGFPCSPENTQDLINAALAEVEKIKKEGVSDEDLQKIKESQRRERKEELERNSYWVSALFYSYYYDLPLERVKNFNEKIDALTSDKLKETAKKYLTEDHFIQVVLMPEDN</sequence>
<evidence type="ECO:0000256" key="5">
    <source>
        <dbReference type="ARBA" id="ARBA00022801"/>
    </source>
</evidence>
<accession>A0A9X1L1J2</accession>
<dbReference type="InterPro" id="IPR011249">
    <property type="entry name" value="Metalloenz_LuxS/M16"/>
</dbReference>
<dbReference type="PANTHER" id="PTHR43690:SF34">
    <property type="entry name" value="ZINC PROTEASE PQQL-LIKE"/>
    <property type="match status" value="1"/>
</dbReference>
<keyword evidence="3" id="KW-0645">Protease</keyword>
<evidence type="ECO:0000256" key="2">
    <source>
        <dbReference type="ARBA" id="ARBA00007261"/>
    </source>
</evidence>
<feature type="domain" description="Peptidase M16 C-terminal" evidence="11">
    <location>
        <begin position="700"/>
        <end position="866"/>
    </location>
</feature>
<dbReference type="PANTHER" id="PTHR43690">
    <property type="entry name" value="NARDILYSIN"/>
    <property type="match status" value="1"/>
</dbReference>
<evidence type="ECO:0000256" key="9">
    <source>
        <dbReference type="SAM" id="SignalP"/>
    </source>
</evidence>
<proteinExistence type="inferred from homology"/>
<dbReference type="GO" id="GO:0004222">
    <property type="term" value="F:metalloendopeptidase activity"/>
    <property type="evidence" value="ECO:0007669"/>
    <property type="project" value="InterPro"/>
</dbReference>
<feature type="chain" id="PRO_5040935799" evidence="9">
    <location>
        <begin position="20"/>
        <end position="937"/>
    </location>
</feature>
<feature type="signal peptide" evidence="9">
    <location>
        <begin position="1"/>
        <end position="19"/>
    </location>
</feature>
<dbReference type="Proteomes" id="UP001139409">
    <property type="component" value="Unassembled WGS sequence"/>
</dbReference>
<dbReference type="InterPro" id="IPR001431">
    <property type="entry name" value="Pept_M16_Zn_BS"/>
</dbReference>
<dbReference type="RefSeq" id="WP_225699141.1">
    <property type="nucleotide sequence ID" value="NZ_JAIXNE010000005.1"/>
</dbReference>
<evidence type="ECO:0000256" key="1">
    <source>
        <dbReference type="ARBA" id="ARBA00001947"/>
    </source>
</evidence>
<keyword evidence="4" id="KW-0479">Metal-binding</keyword>
<evidence type="ECO:0000259" key="11">
    <source>
        <dbReference type="Pfam" id="PF05193"/>
    </source>
</evidence>
<reference evidence="12" key="1">
    <citation type="submission" date="2021-09" db="EMBL/GenBank/DDBJ databases">
        <title>Fulvivirga sp. isolated from coastal sediment.</title>
        <authorList>
            <person name="Yu H."/>
        </authorList>
    </citation>
    <scope>NUCLEOTIDE SEQUENCE</scope>
    <source>
        <strain evidence="12">1062</strain>
    </source>
</reference>
<evidence type="ECO:0000256" key="7">
    <source>
        <dbReference type="ARBA" id="ARBA00023049"/>
    </source>
</evidence>
<dbReference type="GO" id="GO:0046872">
    <property type="term" value="F:metal ion binding"/>
    <property type="evidence" value="ECO:0007669"/>
    <property type="project" value="UniProtKB-KW"/>
</dbReference>
<comment type="caution">
    <text evidence="12">The sequence shown here is derived from an EMBL/GenBank/DDBJ whole genome shotgun (WGS) entry which is preliminary data.</text>
</comment>
<evidence type="ECO:0000256" key="6">
    <source>
        <dbReference type="ARBA" id="ARBA00022833"/>
    </source>
</evidence>
<comment type="cofactor">
    <cofactor evidence="1">
        <name>Zn(2+)</name>
        <dbReference type="ChEBI" id="CHEBI:29105"/>
    </cofactor>
</comment>
<keyword evidence="9" id="KW-0732">Signal</keyword>
<comment type="similarity">
    <text evidence="2 8">Belongs to the peptidase M16 family.</text>
</comment>
<protein>
    <submittedName>
        <fullName evidence="12">Insulinase family protein</fullName>
    </submittedName>
</protein>
<evidence type="ECO:0000259" key="10">
    <source>
        <dbReference type="Pfam" id="PF00675"/>
    </source>
</evidence>
<dbReference type="InterPro" id="IPR011765">
    <property type="entry name" value="Pept_M16_N"/>
</dbReference>
<keyword evidence="7" id="KW-0482">Metalloprotease</keyword>
<evidence type="ECO:0000256" key="8">
    <source>
        <dbReference type="RuleBase" id="RU004447"/>
    </source>
</evidence>
<dbReference type="InterPro" id="IPR007863">
    <property type="entry name" value="Peptidase_M16_C"/>
</dbReference>
<dbReference type="Gene3D" id="3.30.830.10">
    <property type="entry name" value="Metalloenzyme, LuxS/M16 peptidase-like"/>
    <property type="match status" value="4"/>
</dbReference>
<evidence type="ECO:0000313" key="12">
    <source>
        <dbReference type="EMBL" id="MCA6078287.1"/>
    </source>
</evidence>
<dbReference type="AlphaFoldDB" id="A0A9X1L1J2"/>
<feature type="domain" description="Peptidase M16 N-terminal" evidence="10">
    <location>
        <begin position="54"/>
        <end position="171"/>
    </location>
</feature>
<gene>
    <name evidence="12" type="ORF">LDX50_25670</name>
</gene>
<keyword evidence="13" id="KW-1185">Reference proteome</keyword>